<dbReference type="Proteomes" id="UP000624041">
    <property type="component" value="Unassembled WGS sequence"/>
</dbReference>
<keyword evidence="5 8" id="KW-1133">Transmembrane helix</keyword>
<dbReference type="InterPro" id="IPR000715">
    <property type="entry name" value="Glycosyl_transferase_4"/>
</dbReference>
<keyword evidence="2" id="KW-1003">Cell membrane</keyword>
<evidence type="ECO:0000256" key="7">
    <source>
        <dbReference type="PIRSR" id="PIRSR600715-1"/>
    </source>
</evidence>
<dbReference type="GO" id="GO:0005886">
    <property type="term" value="C:plasma membrane"/>
    <property type="evidence" value="ECO:0007669"/>
    <property type="project" value="UniProtKB-SubCell"/>
</dbReference>
<dbReference type="Pfam" id="PF00953">
    <property type="entry name" value="Glycos_transf_4"/>
    <property type="match status" value="1"/>
</dbReference>
<keyword evidence="3 9" id="KW-0808">Transferase</keyword>
<comment type="caution">
    <text evidence="9">The sequence shown here is derived from an EMBL/GenBank/DDBJ whole genome shotgun (WGS) entry which is preliminary data.</text>
</comment>
<keyword evidence="6 8" id="KW-0472">Membrane</keyword>
<dbReference type="CDD" id="cd06853">
    <property type="entry name" value="GT_WecA_like"/>
    <property type="match status" value="1"/>
</dbReference>
<dbReference type="GO" id="GO:0071555">
    <property type="term" value="P:cell wall organization"/>
    <property type="evidence" value="ECO:0007669"/>
    <property type="project" value="TreeGrafter"/>
</dbReference>
<feature type="transmembrane region" description="Helical" evidence="8">
    <location>
        <begin position="157"/>
        <end position="177"/>
    </location>
</feature>
<dbReference type="AlphaFoldDB" id="A0A917XSU6"/>
<comment type="subcellular location">
    <subcellularLocation>
        <location evidence="1">Cell membrane</location>
        <topology evidence="1">Multi-pass membrane protein</topology>
    </subcellularLocation>
</comment>
<sequence>MFNFVDLAIAFTIALFSSFLLTYAVKKFAVKVGAVDFPNYRKIHKEVKPRLGGIAIFLGALLGMVYLQPQHEHLPEIFAGALTIIITGALDDRFSIKPVAKLTGQLIAASFIVSSGLIIERVTIPGIGMIDLGFFSVLITVLWIVGITNAINLIDGLDGLATGVTTIALISIFIMAVTDAQVMAAYLAIVLIGANLGFLYHNFYPAKIYMGDTGSNFLGFMIAVVSMLGLFKNIAFFSFIVPIIVLAIPIFDTLVAIIRRAYNKESIMAADNKHIHYQLINAGYSHRKTVIIIYLFSAVFGGLAILFSEASLKFALLISVFVFFFLHIFAELAGIVMGGKRPVVDRLRKIRWKYKKPKVKTNKKNDKQGYQDN</sequence>
<dbReference type="InterPro" id="IPR018480">
    <property type="entry name" value="PNAcMuramoyl-5peptid_Trfase_CS"/>
</dbReference>
<dbReference type="PANTHER" id="PTHR22926">
    <property type="entry name" value="PHOSPHO-N-ACETYLMURAMOYL-PENTAPEPTIDE-TRANSFERASE"/>
    <property type="match status" value="1"/>
</dbReference>
<dbReference type="GO" id="GO:0046872">
    <property type="term" value="F:metal ion binding"/>
    <property type="evidence" value="ECO:0007669"/>
    <property type="project" value="UniProtKB-KW"/>
</dbReference>
<name>A0A917XSU6_9BACI</name>
<gene>
    <name evidence="9" type="ORF">GCM10007971_03160</name>
</gene>
<evidence type="ECO:0000313" key="9">
    <source>
        <dbReference type="EMBL" id="GGN50045.1"/>
    </source>
</evidence>
<comment type="cofactor">
    <cofactor evidence="7">
        <name>Mg(2+)</name>
        <dbReference type="ChEBI" id="CHEBI:18420"/>
    </cofactor>
</comment>
<feature type="binding site" evidence="7">
    <location>
        <position position="152"/>
    </location>
    <ligand>
        <name>Mg(2+)</name>
        <dbReference type="ChEBI" id="CHEBI:18420"/>
    </ligand>
</feature>
<protein>
    <submittedName>
        <fullName evidence="9">Undecaprenyl-phosphate alpha-N-acetylglucosaminyl 1-phosphate transferase</fullName>
    </submittedName>
</protein>
<feature type="transmembrane region" description="Helical" evidence="8">
    <location>
        <begin position="289"/>
        <end position="308"/>
    </location>
</feature>
<keyword evidence="10" id="KW-1185">Reference proteome</keyword>
<feature type="transmembrane region" description="Helical" evidence="8">
    <location>
        <begin position="102"/>
        <end position="119"/>
    </location>
</feature>
<dbReference type="PANTHER" id="PTHR22926:SF3">
    <property type="entry name" value="UNDECAPRENYL-PHOSPHATE ALPHA-N-ACETYLGLUCOSAMINYL 1-PHOSPHATE TRANSFERASE"/>
    <property type="match status" value="1"/>
</dbReference>
<evidence type="ECO:0000256" key="6">
    <source>
        <dbReference type="ARBA" id="ARBA00023136"/>
    </source>
</evidence>
<feature type="binding site" evidence="7">
    <location>
        <position position="212"/>
    </location>
    <ligand>
        <name>Mg(2+)</name>
        <dbReference type="ChEBI" id="CHEBI:18420"/>
    </ligand>
</feature>
<feature type="transmembrane region" description="Helical" evidence="8">
    <location>
        <begin position="237"/>
        <end position="258"/>
    </location>
</feature>
<evidence type="ECO:0000256" key="8">
    <source>
        <dbReference type="SAM" id="Phobius"/>
    </source>
</evidence>
<dbReference type="EMBL" id="BMOS01000002">
    <property type="protein sequence ID" value="GGN50045.1"/>
    <property type="molecule type" value="Genomic_DNA"/>
</dbReference>
<feature type="transmembrane region" description="Helical" evidence="8">
    <location>
        <begin position="314"/>
        <end position="339"/>
    </location>
</feature>
<evidence type="ECO:0000256" key="2">
    <source>
        <dbReference type="ARBA" id="ARBA00022475"/>
    </source>
</evidence>
<keyword evidence="7" id="KW-0460">Magnesium</keyword>
<evidence type="ECO:0000256" key="1">
    <source>
        <dbReference type="ARBA" id="ARBA00004651"/>
    </source>
</evidence>
<evidence type="ECO:0000256" key="3">
    <source>
        <dbReference type="ARBA" id="ARBA00022679"/>
    </source>
</evidence>
<feature type="transmembrane region" description="Helical" evidence="8">
    <location>
        <begin position="73"/>
        <end position="90"/>
    </location>
</feature>
<evidence type="ECO:0000256" key="5">
    <source>
        <dbReference type="ARBA" id="ARBA00022989"/>
    </source>
</evidence>
<reference evidence="9" key="2">
    <citation type="submission" date="2020-09" db="EMBL/GenBank/DDBJ databases">
        <authorList>
            <person name="Sun Q."/>
            <person name="Ohkuma M."/>
        </authorList>
    </citation>
    <scope>NUCLEOTIDE SEQUENCE</scope>
    <source>
        <strain evidence="9">JCM 17251</strain>
    </source>
</reference>
<keyword evidence="7" id="KW-0479">Metal-binding</keyword>
<dbReference type="RefSeq" id="WP_156854307.1">
    <property type="nucleotide sequence ID" value="NZ_BMOS01000002.1"/>
</dbReference>
<evidence type="ECO:0000313" key="10">
    <source>
        <dbReference type="Proteomes" id="UP000624041"/>
    </source>
</evidence>
<dbReference type="GO" id="GO:0009103">
    <property type="term" value="P:lipopolysaccharide biosynthetic process"/>
    <property type="evidence" value="ECO:0007669"/>
    <property type="project" value="TreeGrafter"/>
</dbReference>
<feature type="transmembrane region" description="Helical" evidence="8">
    <location>
        <begin position="183"/>
        <end position="201"/>
    </location>
</feature>
<feature type="transmembrane region" description="Helical" evidence="8">
    <location>
        <begin position="6"/>
        <end position="25"/>
    </location>
</feature>
<dbReference type="GO" id="GO:0044038">
    <property type="term" value="P:cell wall macromolecule biosynthetic process"/>
    <property type="evidence" value="ECO:0007669"/>
    <property type="project" value="TreeGrafter"/>
</dbReference>
<feature type="transmembrane region" description="Helical" evidence="8">
    <location>
        <begin position="51"/>
        <end position="67"/>
    </location>
</feature>
<organism evidence="9 10">
    <name type="scientific">Oceanobacillus indicireducens</name>
    <dbReference type="NCBI Taxonomy" id="1004261"/>
    <lineage>
        <taxon>Bacteria</taxon>
        <taxon>Bacillati</taxon>
        <taxon>Bacillota</taxon>
        <taxon>Bacilli</taxon>
        <taxon>Bacillales</taxon>
        <taxon>Bacillaceae</taxon>
        <taxon>Oceanobacillus</taxon>
    </lineage>
</organism>
<dbReference type="GO" id="GO:0016780">
    <property type="term" value="F:phosphotransferase activity, for other substituted phosphate groups"/>
    <property type="evidence" value="ECO:0007669"/>
    <property type="project" value="InterPro"/>
</dbReference>
<evidence type="ECO:0000256" key="4">
    <source>
        <dbReference type="ARBA" id="ARBA00022692"/>
    </source>
</evidence>
<proteinExistence type="predicted"/>
<feature type="transmembrane region" description="Helical" evidence="8">
    <location>
        <begin position="213"/>
        <end position="231"/>
    </location>
</feature>
<reference evidence="9" key="1">
    <citation type="journal article" date="2014" name="Int. J. Syst. Evol. Microbiol.">
        <title>Complete genome sequence of Corynebacterium casei LMG S-19264T (=DSM 44701T), isolated from a smear-ripened cheese.</title>
        <authorList>
            <consortium name="US DOE Joint Genome Institute (JGI-PGF)"/>
            <person name="Walter F."/>
            <person name="Albersmeier A."/>
            <person name="Kalinowski J."/>
            <person name="Ruckert C."/>
        </authorList>
    </citation>
    <scope>NUCLEOTIDE SEQUENCE</scope>
    <source>
        <strain evidence="9">JCM 17251</strain>
    </source>
</reference>
<dbReference type="PROSITE" id="PS01348">
    <property type="entry name" value="MRAY_2"/>
    <property type="match status" value="1"/>
</dbReference>
<keyword evidence="4 8" id="KW-0812">Transmembrane</keyword>
<feature type="transmembrane region" description="Helical" evidence="8">
    <location>
        <begin position="125"/>
        <end position="145"/>
    </location>
</feature>
<accession>A0A917XSU6</accession>